<dbReference type="PANTHER" id="PTHR45527">
    <property type="entry name" value="NONRIBOSOMAL PEPTIDE SYNTHETASE"/>
    <property type="match status" value="1"/>
</dbReference>
<evidence type="ECO:0000313" key="2">
    <source>
        <dbReference type="EMBL" id="QEU83547.1"/>
    </source>
</evidence>
<protein>
    <recommendedName>
        <fullName evidence="1">Condensation domain-containing protein</fullName>
    </recommendedName>
</protein>
<sequence length="463" mass="51558">MYAMKMVEADRDAALHASFTQEERLATGRHVHLQNNVLTFGCLVEGALDPGRLRHAFLTLQQRHESLRLVFPEQPNGTGGTAELRPPQDTSFHVEQVTSDAPDAGLRQAQALVAEAAAAPFDLATGPLVRLLCVRITPVLHLVGCVVDHIVVDGESCTVMAEELFRLYSADGPDATNLPSVRTQFPDFAHSERLHLQGRTLDTLLAYWRRKLDGVGAIPRSHLRDLATDDGRRPAPERRLLVRRAVIEEPRTTRLRDATRLRRATLTAVFAAALKDVVRQRRLSLGMTVEQAGDVAVMGSISNRHRRDIRHCVGYFATPCVLRTDLRDAPPFTEAVRRETGTLLGTLRHQEVPHALMTRELDPERYGVRHRDDPAAVPGYVNFDVSEAGAAWAFTDGALRVTMIRIPRDEVPRGGVRLLVRDEGARVVVELRTDASRFGPRWAEAFLADYMSLVETFTEQPVP</sequence>
<reference evidence="2 3" key="1">
    <citation type="submission" date="2017-09" db="EMBL/GenBank/DDBJ databases">
        <authorList>
            <person name="Lee N."/>
            <person name="Cho B.-K."/>
        </authorList>
    </citation>
    <scope>NUCLEOTIDE SEQUENCE [LARGE SCALE GENOMIC DNA]</scope>
    <source>
        <strain evidence="2 3">ATCC 39115</strain>
    </source>
</reference>
<gene>
    <name evidence="2" type="ORF">CP969_01385</name>
</gene>
<organism evidence="2 3">
    <name type="scientific">Streptomyces viridosporus T7A</name>
    <dbReference type="NCBI Taxonomy" id="665577"/>
    <lineage>
        <taxon>Bacteria</taxon>
        <taxon>Bacillati</taxon>
        <taxon>Actinomycetota</taxon>
        <taxon>Actinomycetes</taxon>
        <taxon>Kitasatosporales</taxon>
        <taxon>Streptomycetaceae</taxon>
        <taxon>Streptomyces</taxon>
    </lineage>
</organism>
<dbReference type="PANTHER" id="PTHR45527:SF1">
    <property type="entry name" value="FATTY ACID SYNTHASE"/>
    <property type="match status" value="1"/>
</dbReference>
<evidence type="ECO:0000313" key="3">
    <source>
        <dbReference type="Proteomes" id="UP000327143"/>
    </source>
</evidence>
<proteinExistence type="predicted"/>
<feature type="domain" description="Condensation" evidence="1">
    <location>
        <begin position="43"/>
        <end position="365"/>
    </location>
</feature>
<dbReference type="SUPFAM" id="SSF52777">
    <property type="entry name" value="CoA-dependent acyltransferases"/>
    <property type="match status" value="2"/>
</dbReference>
<dbReference type="Gene3D" id="3.30.559.10">
    <property type="entry name" value="Chloramphenicol acetyltransferase-like domain"/>
    <property type="match status" value="1"/>
</dbReference>
<name>A0ABX6A728_STRVD</name>
<dbReference type="EMBL" id="CP023700">
    <property type="protein sequence ID" value="QEU83547.1"/>
    <property type="molecule type" value="Genomic_DNA"/>
</dbReference>
<dbReference type="Proteomes" id="UP000327143">
    <property type="component" value="Chromosome"/>
</dbReference>
<accession>A0ABX6A728</accession>
<evidence type="ECO:0000259" key="1">
    <source>
        <dbReference type="Pfam" id="PF00668"/>
    </source>
</evidence>
<dbReference type="InterPro" id="IPR001242">
    <property type="entry name" value="Condensation_dom"/>
</dbReference>
<keyword evidence="3" id="KW-1185">Reference proteome</keyword>
<dbReference type="Pfam" id="PF00668">
    <property type="entry name" value="Condensation"/>
    <property type="match status" value="1"/>
</dbReference>
<dbReference type="InterPro" id="IPR023213">
    <property type="entry name" value="CAT-like_dom_sf"/>
</dbReference>
<dbReference type="Gene3D" id="3.30.559.30">
    <property type="entry name" value="Nonribosomal peptide synthetase, condensation domain"/>
    <property type="match status" value="1"/>
</dbReference>